<dbReference type="InterPro" id="IPR020892">
    <property type="entry name" value="Cyclophilin-type_PPIase_CS"/>
</dbReference>
<proteinExistence type="predicted"/>
<dbReference type="GeneID" id="37024520"/>
<evidence type="ECO:0000256" key="2">
    <source>
        <dbReference type="ARBA" id="ARBA00002388"/>
    </source>
</evidence>
<dbReference type="PROSITE" id="PS50072">
    <property type="entry name" value="CSA_PPIASE_2"/>
    <property type="match status" value="1"/>
</dbReference>
<comment type="function">
    <text evidence="2">PPIases accelerate the folding of proteins. It catalyzes the cis-trans isomerization of proline imidic peptide bonds in oligopeptides.</text>
</comment>
<evidence type="ECO:0000256" key="5">
    <source>
        <dbReference type="ARBA" id="ARBA00023235"/>
    </source>
</evidence>
<evidence type="ECO:0000256" key="4">
    <source>
        <dbReference type="ARBA" id="ARBA00023110"/>
    </source>
</evidence>
<accession>A0A316V9X0</accession>
<dbReference type="PROSITE" id="PS00170">
    <property type="entry name" value="CSA_PPIASE_1"/>
    <property type="match status" value="1"/>
</dbReference>
<dbReference type="SUPFAM" id="SSF50891">
    <property type="entry name" value="Cyclophilin-like"/>
    <property type="match status" value="1"/>
</dbReference>
<dbReference type="GO" id="GO:0005737">
    <property type="term" value="C:cytoplasm"/>
    <property type="evidence" value="ECO:0007669"/>
    <property type="project" value="TreeGrafter"/>
</dbReference>
<keyword evidence="8" id="KW-1185">Reference proteome</keyword>
<dbReference type="InterPro" id="IPR019734">
    <property type="entry name" value="TPR_rpt"/>
</dbReference>
<dbReference type="RefSeq" id="XP_025354564.1">
    <property type="nucleotide sequence ID" value="XM_025502739.1"/>
</dbReference>
<dbReference type="Gene3D" id="1.25.40.10">
    <property type="entry name" value="Tetratricopeptide repeat domain"/>
    <property type="match status" value="1"/>
</dbReference>
<dbReference type="FunFam" id="2.40.100.10:FF:000025">
    <property type="entry name" value="Peptidyl-prolyl cis-trans isomerase CYP19-2"/>
    <property type="match status" value="1"/>
</dbReference>
<dbReference type="STRING" id="1280837.A0A316V9X0"/>
<evidence type="ECO:0000259" key="6">
    <source>
        <dbReference type="PROSITE" id="PS50072"/>
    </source>
</evidence>
<dbReference type="CDD" id="cd01926">
    <property type="entry name" value="cyclophilin_ABH_like"/>
    <property type="match status" value="1"/>
</dbReference>
<dbReference type="EC" id="5.2.1.8" evidence="3"/>
<protein>
    <recommendedName>
        <fullName evidence="3">peptidylprolyl isomerase</fullName>
        <ecNumber evidence="3">5.2.1.8</ecNumber>
    </recommendedName>
</protein>
<dbReference type="GO" id="GO:0006457">
    <property type="term" value="P:protein folding"/>
    <property type="evidence" value="ECO:0007669"/>
    <property type="project" value="InterPro"/>
</dbReference>
<dbReference type="InterPro" id="IPR011990">
    <property type="entry name" value="TPR-like_helical_dom_sf"/>
</dbReference>
<organism evidence="7 8">
    <name type="scientific">Meira miltonrushii</name>
    <dbReference type="NCBI Taxonomy" id="1280837"/>
    <lineage>
        <taxon>Eukaryota</taxon>
        <taxon>Fungi</taxon>
        <taxon>Dikarya</taxon>
        <taxon>Basidiomycota</taxon>
        <taxon>Ustilaginomycotina</taxon>
        <taxon>Exobasidiomycetes</taxon>
        <taxon>Exobasidiales</taxon>
        <taxon>Brachybasidiaceae</taxon>
        <taxon>Meira</taxon>
    </lineage>
</organism>
<dbReference type="FunCoup" id="A0A316V9X0">
    <property type="interactions" value="558"/>
</dbReference>
<dbReference type="GO" id="GO:0003755">
    <property type="term" value="F:peptidyl-prolyl cis-trans isomerase activity"/>
    <property type="evidence" value="ECO:0007669"/>
    <property type="project" value="UniProtKB-KW"/>
</dbReference>
<gene>
    <name evidence="7" type="ORF">FA14DRAFT_70716</name>
</gene>
<evidence type="ECO:0000313" key="7">
    <source>
        <dbReference type="EMBL" id="PWN34262.1"/>
    </source>
</evidence>
<dbReference type="PRINTS" id="PR00153">
    <property type="entry name" value="CSAPPISMRASE"/>
</dbReference>
<name>A0A316V9X0_9BASI</name>
<dbReference type="PANTHER" id="PTHR11071:SF561">
    <property type="entry name" value="PEPTIDYL-PROLYL CIS-TRANS ISOMERASE D-RELATED"/>
    <property type="match status" value="1"/>
</dbReference>
<dbReference type="InterPro" id="IPR002130">
    <property type="entry name" value="Cyclophilin-type_PPIase_dom"/>
</dbReference>
<dbReference type="GO" id="GO:0016018">
    <property type="term" value="F:cyclosporin A binding"/>
    <property type="evidence" value="ECO:0007669"/>
    <property type="project" value="TreeGrafter"/>
</dbReference>
<dbReference type="Proteomes" id="UP000245771">
    <property type="component" value="Unassembled WGS sequence"/>
</dbReference>
<dbReference type="InterPro" id="IPR029000">
    <property type="entry name" value="Cyclophilin-like_dom_sf"/>
</dbReference>
<dbReference type="PANTHER" id="PTHR11071">
    <property type="entry name" value="PEPTIDYL-PROLYL CIS-TRANS ISOMERASE"/>
    <property type="match status" value="1"/>
</dbReference>
<dbReference type="SMART" id="SM00028">
    <property type="entry name" value="TPR"/>
    <property type="match status" value="2"/>
</dbReference>
<evidence type="ECO:0000313" key="8">
    <source>
        <dbReference type="Proteomes" id="UP000245771"/>
    </source>
</evidence>
<reference evidence="7 8" key="1">
    <citation type="journal article" date="2018" name="Mol. Biol. Evol.">
        <title>Broad Genomic Sampling Reveals a Smut Pathogenic Ancestry of the Fungal Clade Ustilaginomycotina.</title>
        <authorList>
            <person name="Kijpornyongpan T."/>
            <person name="Mondo S.J."/>
            <person name="Barry K."/>
            <person name="Sandor L."/>
            <person name="Lee J."/>
            <person name="Lipzen A."/>
            <person name="Pangilinan J."/>
            <person name="LaButti K."/>
            <person name="Hainaut M."/>
            <person name="Henrissat B."/>
            <person name="Grigoriev I.V."/>
            <person name="Spatafora J.W."/>
            <person name="Aime M.C."/>
        </authorList>
    </citation>
    <scope>NUCLEOTIDE SEQUENCE [LARGE SCALE GENOMIC DNA]</scope>
    <source>
        <strain evidence="7 8">MCA 3882</strain>
    </source>
</reference>
<dbReference type="AlphaFoldDB" id="A0A316V9X0"/>
<dbReference type="Pfam" id="PF00160">
    <property type="entry name" value="Pro_isomerase"/>
    <property type="match status" value="1"/>
</dbReference>
<dbReference type="InParanoid" id="A0A316V9X0"/>
<sequence>MSTEATTNAGPKPGNPIVYFDIDLPSSPASATTRKGGNRIVLELYADKVPKTAENFRVLSTGEKEGVHFKNSTFHRVIPQFMIQGGDFTRGDGTGGISIYGEKFEDEDLTGKHDKPFLLSMANAGPNTNGSQFFITTVPTPHLDGKHVVFGRVLAGKSVVRRIENTPTGEQDRPKDPITIADCGQIPEGSSDYGIGADETGDSYEDFPEDCEGTGLDVDDPDVAFKIASELRTMGNALFGKGQFQLAFEKYTKALRYLLNNPELPDSHASKKEFAAEYVNLRTPLQLNGALCAIKVAQAEAKAAEKGTASKTASAMAVEAEKLTSQAIERLENTGSWDDLSADTKANLAKAYYRRALAKLVKRDEDLAISDLDSALKYAPGDAAIVKEKNQLAALKKQRLERQKAAYGKMFGGSK</sequence>
<dbReference type="EMBL" id="KZ819604">
    <property type="protein sequence ID" value="PWN34262.1"/>
    <property type="molecule type" value="Genomic_DNA"/>
</dbReference>
<dbReference type="SUPFAM" id="SSF48452">
    <property type="entry name" value="TPR-like"/>
    <property type="match status" value="1"/>
</dbReference>
<feature type="domain" description="PPIase cyclophilin-type" evidence="6">
    <location>
        <begin position="38"/>
        <end position="185"/>
    </location>
</feature>
<dbReference type="Gene3D" id="2.40.100.10">
    <property type="entry name" value="Cyclophilin-like"/>
    <property type="match status" value="1"/>
</dbReference>
<dbReference type="OrthoDB" id="193499at2759"/>
<keyword evidence="5" id="KW-0413">Isomerase</keyword>
<keyword evidence="4" id="KW-0697">Rotamase</keyword>
<evidence type="ECO:0000256" key="1">
    <source>
        <dbReference type="ARBA" id="ARBA00000971"/>
    </source>
</evidence>
<evidence type="ECO:0000256" key="3">
    <source>
        <dbReference type="ARBA" id="ARBA00013194"/>
    </source>
</evidence>
<comment type="catalytic activity">
    <reaction evidence="1">
        <text>[protein]-peptidylproline (omega=180) = [protein]-peptidylproline (omega=0)</text>
        <dbReference type="Rhea" id="RHEA:16237"/>
        <dbReference type="Rhea" id="RHEA-COMP:10747"/>
        <dbReference type="Rhea" id="RHEA-COMP:10748"/>
        <dbReference type="ChEBI" id="CHEBI:83833"/>
        <dbReference type="ChEBI" id="CHEBI:83834"/>
        <dbReference type="EC" id="5.2.1.8"/>
    </reaction>
</comment>